<sequence>MHAAGLYLSLSVSLMKVQGTSDGKRRGQVPGGGRRAKKKGRRSVPVNLVGVAVQPASPFIQLRPALRITVRPDIGIPDDAGTPVFGNGDP</sequence>
<protein>
    <submittedName>
        <fullName evidence="2">Uncharacterized protein</fullName>
    </submittedName>
</protein>
<organism evidence="2 3">
    <name type="scientific">Streptomyces globisporus</name>
    <dbReference type="NCBI Taxonomy" id="1908"/>
    <lineage>
        <taxon>Bacteria</taxon>
        <taxon>Bacillati</taxon>
        <taxon>Actinomycetota</taxon>
        <taxon>Actinomycetes</taxon>
        <taxon>Kitasatosporales</taxon>
        <taxon>Streptomycetaceae</taxon>
        <taxon>Streptomyces</taxon>
    </lineage>
</organism>
<feature type="region of interest" description="Disordered" evidence="1">
    <location>
        <begin position="18"/>
        <end position="43"/>
    </location>
</feature>
<dbReference type="EMBL" id="CAKXYP010000001">
    <property type="protein sequence ID" value="CAH9413135.1"/>
    <property type="molecule type" value="Genomic_DNA"/>
</dbReference>
<evidence type="ECO:0000313" key="3">
    <source>
        <dbReference type="Proteomes" id="UP001154015"/>
    </source>
</evidence>
<reference evidence="2" key="1">
    <citation type="submission" date="2022-03" db="EMBL/GenBank/DDBJ databases">
        <authorList>
            <person name="Leyn A S."/>
        </authorList>
    </citation>
    <scope>NUCLEOTIDE SEQUENCE</scope>
    <source>
        <strain evidence="2">Streptomyces globisporus 4-3</strain>
    </source>
</reference>
<proteinExistence type="predicted"/>
<evidence type="ECO:0000313" key="2">
    <source>
        <dbReference type="EMBL" id="CAH9413135.1"/>
    </source>
</evidence>
<comment type="caution">
    <text evidence="2">The sequence shown here is derived from an EMBL/GenBank/DDBJ whole genome shotgun (WGS) entry which is preliminary data.</text>
</comment>
<gene>
    <name evidence="2" type="ORF">SGL43_00128</name>
</gene>
<dbReference type="Proteomes" id="UP001154015">
    <property type="component" value="Unassembled WGS sequence"/>
</dbReference>
<name>A0ABM9GP51_STRGL</name>
<keyword evidence="3" id="KW-1185">Reference proteome</keyword>
<evidence type="ECO:0000256" key="1">
    <source>
        <dbReference type="SAM" id="MobiDB-lite"/>
    </source>
</evidence>
<accession>A0ABM9GP51</accession>